<comment type="caution">
    <text evidence="1">The sequence shown here is derived from an EMBL/GenBank/DDBJ whole genome shotgun (WGS) entry which is preliminary data.</text>
</comment>
<accession>A0A9J6HDN1</accession>
<dbReference type="Proteomes" id="UP000821853">
    <property type="component" value="Unassembled WGS sequence"/>
</dbReference>
<gene>
    <name evidence="1" type="ORF">HPB48_026972</name>
</gene>
<dbReference type="EMBL" id="JABSTR010003518">
    <property type="protein sequence ID" value="KAH9384941.1"/>
    <property type="molecule type" value="Genomic_DNA"/>
</dbReference>
<reference evidence="1 2" key="1">
    <citation type="journal article" date="2020" name="Cell">
        <title>Large-Scale Comparative Analyses of Tick Genomes Elucidate Their Genetic Diversity and Vector Capacities.</title>
        <authorList>
            <consortium name="Tick Genome and Microbiome Consortium (TIGMIC)"/>
            <person name="Jia N."/>
            <person name="Wang J."/>
            <person name="Shi W."/>
            <person name="Du L."/>
            <person name="Sun Y."/>
            <person name="Zhan W."/>
            <person name="Jiang J.F."/>
            <person name="Wang Q."/>
            <person name="Zhang B."/>
            <person name="Ji P."/>
            <person name="Bell-Sakyi L."/>
            <person name="Cui X.M."/>
            <person name="Yuan T.T."/>
            <person name="Jiang B.G."/>
            <person name="Yang W.F."/>
            <person name="Lam T.T."/>
            <person name="Chang Q.C."/>
            <person name="Ding S.J."/>
            <person name="Wang X.J."/>
            <person name="Zhu J.G."/>
            <person name="Ruan X.D."/>
            <person name="Zhao L."/>
            <person name="Wei J.T."/>
            <person name="Ye R.Z."/>
            <person name="Que T.C."/>
            <person name="Du C.H."/>
            <person name="Zhou Y.H."/>
            <person name="Cheng J.X."/>
            <person name="Dai P.F."/>
            <person name="Guo W.B."/>
            <person name="Han X.H."/>
            <person name="Huang E.J."/>
            <person name="Li L.F."/>
            <person name="Wei W."/>
            <person name="Gao Y.C."/>
            <person name="Liu J.Z."/>
            <person name="Shao H.Z."/>
            <person name="Wang X."/>
            <person name="Wang C.C."/>
            <person name="Yang T.C."/>
            <person name="Huo Q.B."/>
            <person name="Li W."/>
            <person name="Chen H.Y."/>
            <person name="Chen S.E."/>
            <person name="Zhou L.G."/>
            <person name="Ni X.B."/>
            <person name="Tian J.H."/>
            <person name="Sheng Y."/>
            <person name="Liu T."/>
            <person name="Pan Y.S."/>
            <person name="Xia L.Y."/>
            <person name="Li J."/>
            <person name="Zhao F."/>
            <person name="Cao W.C."/>
        </authorList>
    </citation>
    <scope>NUCLEOTIDE SEQUENCE [LARGE SCALE GENOMIC DNA]</scope>
    <source>
        <strain evidence="1">HaeL-2018</strain>
    </source>
</reference>
<proteinExistence type="predicted"/>
<dbReference type="AlphaFoldDB" id="A0A9J6HDN1"/>
<dbReference type="VEuPathDB" id="VectorBase:HLOH_062375"/>
<evidence type="ECO:0000313" key="1">
    <source>
        <dbReference type="EMBL" id="KAH9384941.1"/>
    </source>
</evidence>
<protein>
    <submittedName>
        <fullName evidence="1">Uncharacterized protein</fullName>
    </submittedName>
</protein>
<keyword evidence="2" id="KW-1185">Reference proteome</keyword>
<name>A0A9J6HDN1_HAELO</name>
<evidence type="ECO:0000313" key="2">
    <source>
        <dbReference type="Proteomes" id="UP000821853"/>
    </source>
</evidence>
<organism evidence="1 2">
    <name type="scientific">Haemaphysalis longicornis</name>
    <name type="common">Bush tick</name>
    <dbReference type="NCBI Taxonomy" id="44386"/>
    <lineage>
        <taxon>Eukaryota</taxon>
        <taxon>Metazoa</taxon>
        <taxon>Ecdysozoa</taxon>
        <taxon>Arthropoda</taxon>
        <taxon>Chelicerata</taxon>
        <taxon>Arachnida</taxon>
        <taxon>Acari</taxon>
        <taxon>Parasitiformes</taxon>
        <taxon>Ixodida</taxon>
        <taxon>Ixodoidea</taxon>
        <taxon>Ixodidae</taxon>
        <taxon>Haemaphysalinae</taxon>
        <taxon>Haemaphysalis</taxon>
    </lineage>
</organism>
<sequence length="169" mass="18454">MPPVYNVDQRLGRAAAVNHRLREEKQTRLSAELVERLVKVLVHVADAAMRDFSRMKRALAVPLVQVASPETMKPIFPPAEFQIGALALEKTSVRGASERTGMVEKAVREEVRLGLATSAAAAIPALAARVEVITSSWTTTYTEIFYSQGQHRTDFVGGKHGAWALDTGS</sequence>